<dbReference type="Proteomes" id="UP000236319">
    <property type="component" value="Unassembled WGS sequence"/>
</dbReference>
<dbReference type="GO" id="GO:0009986">
    <property type="term" value="C:cell surface"/>
    <property type="evidence" value="ECO:0007669"/>
    <property type="project" value="UniProtKB-SubCell"/>
</dbReference>
<proteinExistence type="predicted"/>
<comment type="subcellular location">
    <subcellularLocation>
        <location evidence="1">Cell membrane</location>
    </subcellularLocation>
    <subcellularLocation>
        <location evidence="2">Cell surface</location>
    </subcellularLocation>
</comment>
<dbReference type="InterPro" id="IPR010884">
    <property type="entry name" value="6_CYS_dom"/>
</dbReference>
<feature type="signal peptide" evidence="8">
    <location>
        <begin position="1"/>
        <end position="26"/>
    </location>
</feature>
<dbReference type="PROSITE" id="PS51701">
    <property type="entry name" value="6_CYS"/>
    <property type="match status" value="1"/>
</dbReference>
<dbReference type="RefSeq" id="XP_028868740.1">
    <property type="nucleotide sequence ID" value="XM_029012907.1"/>
</dbReference>
<dbReference type="Gene3D" id="2.60.40.2860">
    <property type="match status" value="1"/>
</dbReference>
<dbReference type="OrthoDB" id="365660at2759"/>
<keyword evidence="11" id="KW-1185">Reference proteome</keyword>
<evidence type="ECO:0000259" key="9">
    <source>
        <dbReference type="PROSITE" id="PS51701"/>
    </source>
</evidence>
<keyword evidence="3" id="KW-1003">Cell membrane</keyword>
<keyword evidence="4 8" id="KW-0732">Signal</keyword>
<sequence length="959" mass="107517">MATSHVLRALLAFCAIWLHRNSCTDALLCDFADPDELLISNALVSCHMDIDDFDSATFICPRRVNDTEYVWHPQPTSTDHYNINTYVSENGMLRSLALSNVFVTDAPVAFASVESYQSQTSLYFNIPIHELFAVTDHRLIFICGPQDLILSPALQRRLDGLDGFAEMQEFPWSATTPLTAEIAKIGNGAGLGVVFLYRGHLTLLLQGCGSRPSPLFAATNEVTVDPVTGIRSCVADPMSRSPIGFLCEGGIEPADCMRYLLDPNGEVVAAPEPYSYTKFYNEHWVVAQYFSDLALPPFHGECRCIDSETGQDKARIEIRSKADYICDISSKIFQNRVRPIRGHWCSVVLHPGSTLTIRFPIEEADTETSYEEPLPGTLSQKPPRYLFKTGFQPTDLVTLRQLMTHEGFNFYYEASYRKAIAGDALELDVSQMALGEIKLKYHFNEPLSLRLGPNSFFFHWTLKAINKYVFHSIQATVNVSFAFTHRYAIVGCDRGQRNVFHRETSRNYCSTKWMGNGIGKTYECLYQKTPHIGIVGIYCRPGEELLPDNCESTAYNLYSNRIIPFPANVRSATSYPIRGFQIFDIAFHNISALSCACICVDQLGYEKSRLILQSNNHEYYIYKINRRDGSHALFPYALLPWREVGSSTDETNLLRSLMLYNISTSSVTLHVGKTLWLECGLGSEAVSSDVQSYVANNGRIAASWLPYNAHYFYYTVNHIADGPELIRKTYGDSIATTPGGFRAVDDDTHQLSHQRLIFESHINAVLVSKDPVHKNYVPISFVCGKAPEPSDMSVITGEISASAVPHVTETSARYTWHLVQVAVETTDPYMQGCGVTYLSTELFRPETPKLYYPNIRQPRGCKIDFQTAGEAAFYCPVPYLLDPPNCFSQVYVDDEVKNLSDLSMSLVSSHSNHFVILSFDASHVGPGETLRQTSLLECRCVTIKGVILSTMQIGNYYSK</sequence>
<evidence type="ECO:0000256" key="8">
    <source>
        <dbReference type="SAM" id="SignalP"/>
    </source>
</evidence>
<organism evidence="10 11">
    <name type="scientific">Babesia ovata</name>
    <dbReference type="NCBI Taxonomy" id="189622"/>
    <lineage>
        <taxon>Eukaryota</taxon>
        <taxon>Sar</taxon>
        <taxon>Alveolata</taxon>
        <taxon>Apicomplexa</taxon>
        <taxon>Aconoidasida</taxon>
        <taxon>Piroplasmida</taxon>
        <taxon>Babesiidae</taxon>
        <taxon>Babesia</taxon>
    </lineage>
</organism>
<keyword evidence="7" id="KW-0325">Glycoprotein</keyword>
<evidence type="ECO:0000256" key="6">
    <source>
        <dbReference type="ARBA" id="ARBA00023157"/>
    </source>
</evidence>
<feature type="chain" id="PRO_5014126296" description="6-Cys domain-containing protein" evidence="8">
    <location>
        <begin position="27"/>
        <end position="959"/>
    </location>
</feature>
<reference evidence="10 11" key="1">
    <citation type="journal article" date="2017" name="BMC Genomics">
        <title>Whole-genome assembly of Babesia ovata and comparative genomics between closely related pathogens.</title>
        <authorList>
            <person name="Yamagishi J."/>
            <person name="Asada M."/>
            <person name="Hakimi H."/>
            <person name="Tanaka T.Q."/>
            <person name="Sugimoto C."/>
            <person name="Kawazu S."/>
        </authorList>
    </citation>
    <scope>NUCLEOTIDE SEQUENCE [LARGE SCALE GENOMIC DNA]</scope>
    <source>
        <strain evidence="10 11">Miyake</strain>
    </source>
</reference>
<dbReference type="GeneID" id="39876267"/>
<dbReference type="Pfam" id="PF07422">
    <property type="entry name" value="s48_45"/>
    <property type="match status" value="1"/>
</dbReference>
<evidence type="ECO:0000256" key="7">
    <source>
        <dbReference type="ARBA" id="ARBA00023180"/>
    </source>
</evidence>
<dbReference type="InterPro" id="IPR038160">
    <property type="entry name" value="6_CYS_dom_sf"/>
</dbReference>
<keyword evidence="5" id="KW-0472">Membrane</keyword>
<feature type="domain" description="6-Cys" evidence="9">
    <location>
        <begin position="829"/>
        <end position="959"/>
    </location>
</feature>
<dbReference type="VEuPathDB" id="PiroplasmaDB:BOVATA_039900"/>
<dbReference type="GO" id="GO:0005886">
    <property type="term" value="C:plasma membrane"/>
    <property type="evidence" value="ECO:0007669"/>
    <property type="project" value="UniProtKB-SubCell"/>
</dbReference>
<gene>
    <name evidence="10" type="ORF">BOVATA_039900</name>
</gene>
<accession>A0A2H6KHM1</accession>
<evidence type="ECO:0000313" key="11">
    <source>
        <dbReference type="Proteomes" id="UP000236319"/>
    </source>
</evidence>
<dbReference type="EMBL" id="BDSA01000005">
    <property type="protein sequence ID" value="GBE62497.1"/>
    <property type="molecule type" value="Genomic_DNA"/>
</dbReference>
<comment type="caution">
    <text evidence="10">The sequence shown here is derived from an EMBL/GenBank/DDBJ whole genome shotgun (WGS) entry which is preliminary data.</text>
</comment>
<dbReference type="AlphaFoldDB" id="A0A2H6KHM1"/>
<name>A0A2H6KHM1_9APIC</name>
<protein>
    <recommendedName>
        <fullName evidence="9">6-Cys domain-containing protein</fullName>
    </recommendedName>
</protein>
<evidence type="ECO:0000256" key="5">
    <source>
        <dbReference type="ARBA" id="ARBA00023136"/>
    </source>
</evidence>
<keyword evidence="6" id="KW-1015">Disulfide bond</keyword>
<evidence type="ECO:0000256" key="1">
    <source>
        <dbReference type="ARBA" id="ARBA00004236"/>
    </source>
</evidence>
<evidence type="ECO:0000256" key="4">
    <source>
        <dbReference type="ARBA" id="ARBA00022729"/>
    </source>
</evidence>
<evidence type="ECO:0000313" key="10">
    <source>
        <dbReference type="EMBL" id="GBE62497.1"/>
    </source>
</evidence>
<evidence type="ECO:0000256" key="2">
    <source>
        <dbReference type="ARBA" id="ARBA00004241"/>
    </source>
</evidence>
<evidence type="ECO:0000256" key="3">
    <source>
        <dbReference type="ARBA" id="ARBA00022475"/>
    </source>
</evidence>